<evidence type="ECO:0000259" key="7">
    <source>
        <dbReference type="PROSITE" id="PS51873"/>
    </source>
</evidence>
<evidence type="ECO:0000313" key="9">
    <source>
        <dbReference type="Proteomes" id="UP001201163"/>
    </source>
</evidence>
<feature type="domain" description="RING-type" evidence="7">
    <location>
        <begin position="1"/>
        <end position="173"/>
    </location>
</feature>
<protein>
    <recommendedName>
        <fullName evidence="7">RING-type domain-containing protein</fullName>
    </recommendedName>
</protein>
<dbReference type="Pfam" id="PF22191">
    <property type="entry name" value="IBR_1"/>
    <property type="match status" value="1"/>
</dbReference>
<evidence type="ECO:0000256" key="6">
    <source>
        <dbReference type="ARBA" id="ARBA00022833"/>
    </source>
</evidence>
<organism evidence="8 9">
    <name type="scientific">Lactarius akahatsu</name>
    <dbReference type="NCBI Taxonomy" id="416441"/>
    <lineage>
        <taxon>Eukaryota</taxon>
        <taxon>Fungi</taxon>
        <taxon>Dikarya</taxon>
        <taxon>Basidiomycota</taxon>
        <taxon>Agaricomycotina</taxon>
        <taxon>Agaricomycetes</taxon>
        <taxon>Russulales</taxon>
        <taxon>Russulaceae</taxon>
        <taxon>Lactarius</taxon>
    </lineage>
</organism>
<comment type="caution">
    <text evidence="8">The sequence shown here is derived from an EMBL/GenBank/DDBJ whole genome shotgun (WGS) entry which is preliminary data.</text>
</comment>
<dbReference type="EMBL" id="JAKELL010000142">
    <property type="protein sequence ID" value="KAH8980182.1"/>
    <property type="molecule type" value="Genomic_DNA"/>
</dbReference>
<sequence>MFPSPSSQFSWHRVNVVEVSQTLAQRLGLTDEQFNIWSELEMSSFSVLLHCRKCQRSMFVARDEYEEAEIVECPLPDCDYSWCMQCQKTIDFYGADHSCDGNGTSELDDLVKQQGWKYCPSCKTPIQKVSGCNHMTCTSACNTHFCYLCGGLIVKSARCQGIREAVSSHFKSKCTLLEVSGE</sequence>
<dbReference type="PANTHER" id="PTHR11685">
    <property type="entry name" value="RBR FAMILY RING FINGER AND IBR DOMAIN-CONTAINING"/>
    <property type="match status" value="1"/>
</dbReference>
<evidence type="ECO:0000256" key="3">
    <source>
        <dbReference type="ARBA" id="ARBA00022737"/>
    </source>
</evidence>
<reference evidence="8" key="1">
    <citation type="submission" date="2022-01" db="EMBL/GenBank/DDBJ databases">
        <title>Comparative genomics reveals a dynamic genome evolution in the ectomycorrhizal milk-cap (Lactarius) mushrooms.</title>
        <authorList>
            <consortium name="DOE Joint Genome Institute"/>
            <person name="Lebreton A."/>
            <person name="Tang N."/>
            <person name="Kuo A."/>
            <person name="LaButti K."/>
            <person name="Drula E."/>
            <person name="Barry K."/>
            <person name="Clum A."/>
            <person name="Lipzen A."/>
            <person name="Mousain D."/>
            <person name="Ng V."/>
            <person name="Wang R."/>
            <person name="Wang X."/>
            <person name="Dai Y."/>
            <person name="Henrissat B."/>
            <person name="Grigoriev I.V."/>
            <person name="Guerin-Laguette A."/>
            <person name="Yu F."/>
            <person name="Martin F.M."/>
        </authorList>
    </citation>
    <scope>NUCLEOTIDE SEQUENCE</scope>
    <source>
        <strain evidence="8">QP</strain>
    </source>
</reference>
<dbReference type="Gene3D" id="1.20.120.1750">
    <property type="match status" value="1"/>
</dbReference>
<evidence type="ECO:0000313" key="8">
    <source>
        <dbReference type="EMBL" id="KAH8980182.1"/>
    </source>
</evidence>
<name>A0AAD4L520_9AGAM</name>
<keyword evidence="1" id="KW-0808">Transferase</keyword>
<evidence type="ECO:0000256" key="5">
    <source>
        <dbReference type="ARBA" id="ARBA00022786"/>
    </source>
</evidence>
<keyword evidence="9" id="KW-1185">Reference proteome</keyword>
<evidence type="ECO:0000256" key="1">
    <source>
        <dbReference type="ARBA" id="ARBA00022679"/>
    </source>
</evidence>
<dbReference type="InterPro" id="IPR031127">
    <property type="entry name" value="E3_UB_ligase_RBR"/>
</dbReference>
<dbReference type="Proteomes" id="UP001201163">
    <property type="component" value="Unassembled WGS sequence"/>
</dbReference>
<keyword evidence="2" id="KW-0479">Metal-binding</keyword>
<accession>A0AAD4L520</accession>
<proteinExistence type="predicted"/>
<dbReference type="GO" id="GO:0016567">
    <property type="term" value="P:protein ubiquitination"/>
    <property type="evidence" value="ECO:0007669"/>
    <property type="project" value="InterPro"/>
</dbReference>
<keyword evidence="3" id="KW-0677">Repeat</keyword>
<dbReference type="GO" id="GO:0008270">
    <property type="term" value="F:zinc ion binding"/>
    <property type="evidence" value="ECO:0007669"/>
    <property type="project" value="UniProtKB-KW"/>
</dbReference>
<keyword evidence="4" id="KW-0863">Zinc-finger</keyword>
<keyword evidence="6" id="KW-0862">Zinc</keyword>
<evidence type="ECO:0000256" key="2">
    <source>
        <dbReference type="ARBA" id="ARBA00022723"/>
    </source>
</evidence>
<dbReference type="CDD" id="cd22584">
    <property type="entry name" value="Rcat_RBR_unk"/>
    <property type="match status" value="1"/>
</dbReference>
<dbReference type="InterPro" id="IPR044066">
    <property type="entry name" value="TRIAD_supradom"/>
</dbReference>
<dbReference type="AlphaFoldDB" id="A0AAD4L520"/>
<dbReference type="PROSITE" id="PS51873">
    <property type="entry name" value="TRIAD"/>
    <property type="match status" value="1"/>
</dbReference>
<keyword evidence="5" id="KW-0833">Ubl conjugation pathway</keyword>
<dbReference type="SUPFAM" id="SSF57850">
    <property type="entry name" value="RING/U-box"/>
    <property type="match status" value="1"/>
</dbReference>
<dbReference type="GO" id="GO:0004842">
    <property type="term" value="F:ubiquitin-protein transferase activity"/>
    <property type="evidence" value="ECO:0007669"/>
    <property type="project" value="InterPro"/>
</dbReference>
<evidence type="ECO:0000256" key="4">
    <source>
        <dbReference type="ARBA" id="ARBA00022771"/>
    </source>
</evidence>
<gene>
    <name evidence="8" type="ORF">EDB92DRAFT_1901347</name>
</gene>